<accession>A0ABP7DNK4</accession>
<dbReference type="PANTHER" id="PTHR34136:SF1">
    <property type="entry name" value="UDP-N-ACETYL-D-MANNOSAMINURONIC ACID TRANSFERASE"/>
    <property type="match status" value="1"/>
</dbReference>
<keyword evidence="4" id="KW-1185">Reference proteome</keyword>
<dbReference type="PANTHER" id="PTHR34136">
    <property type="match status" value="1"/>
</dbReference>
<protein>
    <submittedName>
        <fullName evidence="3">WecB/TagA/CpsF family glycosyltransferase</fullName>
    </submittedName>
</protein>
<dbReference type="CDD" id="cd06533">
    <property type="entry name" value="Glyco_transf_WecG_TagA"/>
    <property type="match status" value="1"/>
</dbReference>
<evidence type="ECO:0000313" key="4">
    <source>
        <dbReference type="Proteomes" id="UP001500523"/>
    </source>
</evidence>
<dbReference type="Pfam" id="PF03808">
    <property type="entry name" value="Glyco_tran_WecG"/>
    <property type="match status" value="1"/>
</dbReference>
<evidence type="ECO:0000256" key="1">
    <source>
        <dbReference type="ARBA" id="ARBA00022676"/>
    </source>
</evidence>
<organism evidence="3 4">
    <name type="scientific">Sphingomonas cynarae</name>
    <dbReference type="NCBI Taxonomy" id="930197"/>
    <lineage>
        <taxon>Bacteria</taxon>
        <taxon>Pseudomonadati</taxon>
        <taxon>Pseudomonadota</taxon>
        <taxon>Alphaproteobacteria</taxon>
        <taxon>Sphingomonadales</taxon>
        <taxon>Sphingomonadaceae</taxon>
        <taxon>Sphingomonas</taxon>
    </lineage>
</organism>
<evidence type="ECO:0000256" key="2">
    <source>
        <dbReference type="ARBA" id="ARBA00022679"/>
    </source>
</evidence>
<sequence length="260" mass="28603">MTSTTSAAPATRAFLGLDYDLLPIDDVLAQLGARPADAPFVYLVTPNVDHVVRLHDDTSDDRETIWAAYRAARWCTCDSRILAALARPRGIDLPIAPGSDLTPLVLDRLCRPGDRIAVIGGRESTVVALTRLYPGLDIVQHRPPMGMRRNPAAMAAAVRFVVEARPRFTFLAVGSPQQELLAHLIARDGGATGIGLCIGAAIEFVVGESKRAPRLFQRLHIEWAFRLLADPRRLWKRYLVTGPRIFRLVREHHPGDTPGA</sequence>
<reference evidence="4" key="1">
    <citation type="journal article" date="2019" name="Int. J. Syst. Evol. Microbiol.">
        <title>The Global Catalogue of Microorganisms (GCM) 10K type strain sequencing project: providing services to taxonomists for standard genome sequencing and annotation.</title>
        <authorList>
            <consortium name="The Broad Institute Genomics Platform"/>
            <consortium name="The Broad Institute Genome Sequencing Center for Infectious Disease"/>
            <person name="Wu L."/>
            <person name="Ma J."/>
        </authorList>
    </citation>
    <scope>NUCLEOTIDE SEQUENCE [LARGE SCALE GENOMIC DNA]</scope>
    <source>
        <strain evidence="4">JCM 17498</strain>
    </source>
</reference>
<evidence type="ECO:0000313" key="3">
    <source>
        <dbReference type="EMBL" id="GAA3707696.1"/>
    </source>
</evidence>
<dbReference type="RefSeq" id="WP_344692866.1">
    <property type="nucleotide sequence ID" value="NZ_BAABBF010000003.1"/>
</dbReference>
<dbReference type="Proteomes" id="UP001500523">
    <property type="component" value="Unassembled WGS sequence"/>
</dbReference>
<keyword evidence="1" id="KW-0328">Glycosyltransferase</keyword>
<keyword evidence="2" id="KW-0808">Transferase</keyword>
<dbReference type="InterPro" id="IPR004629">
    <property type="entry name" value="WecG_TagA_CpsF"/>
</dbReference>
<comment type="caution">
    <text evidence="3">The sequence shown here is derived from an EMBL/GenBank/DDBJ whole genome shotgun (WGS) entry which is preliminary data.</text>
</comment>
<dbReference type="EMBL" id="BAABBF010000003">
    <property type="protein sequence ID" value="GAA3707696.1"/>
    <property type="molecule type" value="Genomic_DNA"/>
</dbReference>
<name>A0ABP7DNK4_9SPHN</name>
<gene>
    <name evidence="3" type="ORF">GCM10022268_16340</name>
</gene>
<proteinExistence type="predicted"/>